<evidence type="ECO:0000256" key="4">
    <source>
        <dbReference type="ARBA" id="ARBA00004656"/>
    </source>
</evidence>
<keyword evidence="6" id="KW-1003">Cell membrane</keyword>
<evidence type="ECO:0000256" key="16">
    <source>
        <dbReference type="ARBA" id="ARBA00050554"/>
    </source>
</evidence>
<feature type="transmembrane region" description="Helical" evidence="26">
    <location>
        <begin position="298"/>
        <end position="320"/>
    </location>
</feature>
<evidence type="ECO:0000256" key="18">
    <source>
        <dbReference type="ARBA" id="ARBA00051403"/>
    </source>
</evidence>
<evidence type="ECO:0000256" key="8">
    <source>
        <dbReference type="ARBA" id="ARBA00022847"/>
    </source>
</evidence>
<dbReference type="FunFam" id="1.20.1250.20:FF:000003">
    <property type="entry name" value="Solute carrier family 17 member 3"/>
    <property type="match status" value="1"/>
</dbReference>
<protein>
    <recommendedName>
        <fullName evidence="22">Sialin</fullName>
    </recommendedName>
    <alternativeName>
        <fullName evidence="25">H(+)/nitrate cotransporter</fullName>
    </alternativeName>
    <alternativeName>
        <fullName evidence="23">H(+)/sialic acid cotransporter</fullName>
    </alternativeName>
    <alternativeName>
        <fullName evidence="24">Vesicular excitatory amino acid transporter</fullName>
    </alternativeName>
</protein>
<feature type="domain" description="Major facilitator superfamily (MFS) profile" evidence="27">
    <location>
        <begin position="20"/>
        <end position="447"/>
    </location>
</feature>
<name>A0A9N9RMV9_9DIPT</name>
<keyword evidence="7 26" id="KW-0812">Transmembrane</keyword>
<feature type="transmembrane region" description="Helical" evidence="26">
    <location>
        <begin position="20"/>
        <end position="44"/>
    </location>
</feature>
<dbReference type="GO" id="GO:0046942">
    <property type="term" value="P:carboxylic acid transport"/>
    <property type="evidence" value="ECO:0007669"/>
    <property type="project" value="UniProtKB-ARBA"/>
</dbReference>
<dbReference type="Gene3D" id="1.20.1250.20">
    <property type="entry name" value="MFS general substrate transporter like domains"/>
    <property type="match status" value="2"/>
</dbReference>
<feature type="transmembrane region" description="Helical" evidence="26">
    <location>
        <begin position="257"/>
        <end position="278"/>
    </location>
</feature>
<dbReference type="FunFam" id="1.20.1250.20:FF:000067">
    <property type="entry name" value="sialin isoform X2"/>
    <property type="match status" value="1"/>
</dbReference>
<comment type="catalytic activity">
    <reaction evidence="16">
        <text>L-aspartate(out) = L-aspartate(in)</text>
        <dbReference type="Rhea" id="RHEA:66332"/>
        <dbReference type="ChEBI" id="CHEBI:29991"/>
    </reaction>
    <physiologicalReaction direction="left-to-right" evidence="16">
        <dbReference type="Rhea" id="RHEA:66333"/>
    </physiologicalReaction>
</comment>
<evidence type="ECO:0000256" key="15">
    <source>
        <dbReference type="ARBA" id="ARBA00050101"/>
    </source>
</evidence>
<evidence type="ECO:0000256" key="25">
    <source>
        <dbReference type="ARBA" id="ARBA00081925"/>
    </source>
</evidence>
<proteinExistence type="predicted"/>
<dbReference type="Pfam" id="PF07690">
    <property type="entry name" value="MFS_1"/>
    <property type="match status" value="1"/>
</dbReference>
<keyword evidence="10" id="KW-0770">Synapse</keyword>
<dbReference type="EMBL" id="OU895877">
    <property type="protein sequence ID" value="CAG9801303.1"/>
    <property type="molecule type" value="Genomic_DNA"/>
</dbReference>
<evidence type="ECO:0000256" key="21">
    <source>
        <dbReference type="ARBA" id="ARBA00056891"/>
    </source>
</evidence>
<evidence type="ECO:0000256" key="11">
    <source>
        <dbReference type="ARBA" id="ARBA00023136"/>
    </source>
</evidence>
<evidence type="ECO:0000256" key="6">
    <source>
        <dbReference type="ARBA" id="ARBA00022475"/>
    </source>
</evidence>
<evidence type="ECO:0000313" key="28">
    <source>
        <dbReference type="EMBL" id="CAG9801303.1"/>
    </source>
</evidence>
<dbReference type="InterPro" id="IPR011701">
    <property type="entry name" value="MFS"/>
</dbReference>
<feature type="transmembrane region" description="Helical" evidence="26">
    <location>
        <begin position="423"/>
        <end position="442"/>
    </location>
</feature>
<keyword evidence="14" id="KW-0968">Cytoplasmic vesicle</keyword>
<feature type="transmembrane region" description="Helical" evidence="26">
    <location>
        <begin position="389"/>
        <end position="411"/>
    </location>
</feature>
<dbReference type="InterPro" id="IPR020846">
    <property type="entry name" value="MFS_dom"/>
</dbReference>
<keyword evidence="13" id="KW-0458">Lysosome</keyword>
<keyword evidence="8" id="KW-0769">Symport</keyword>
<dbReference type="OrthoDB" id="2985014at2759"/>
<comment type="subcellular location">
    <subcellularLocation>
        <location evidence="2">Basolateral cell membrane</location>
        <topology evidence="2">Multi-pass membrane protein</topology>
    </subcellularLocation>
    <subcellularLocation>
        <location evidence="3">Cytoplasmic vesicle</location>
        <location evidence="3">Secretory vesicle membrane</location>
        <topology evidence="3">Multi-pass membrane protein</topology>
    </subcellularLocation>
    <subcellularLocation>
        <location evidence="1">Cytoplasmic vesicle</location>
        <location evidence="1">Secretory vesicle</location>
        <location evidence="1">Synaptic vesicle membrane</location>
    </subcellularLocation>
    <subcellularLocation>
        <location evidence="4">Lysosome membrane</location>
    </subcellularLocation>
</comment>
<comment type="function">
    <text evidence="21">Receptor for CM101, a polysaccharide produced by group B Streptococcus with antipathoangiogenic properties.</text>
</comment>
<dbReference type="InterPro" id="IPR050382">
    <property type="entry name" value="MFS_Na/Anion_cotransporter"/>
</dbReference>
<evidence type="ECO:0000256" key="12">
    <source>
        <dbReference type="ARBA" id="ARBA00023180"/>
    </source>
</evidence>
<feature type="transmembrane region" description="Helical" evidence="26">
    <location>
        <begin position="74"/>
        <end position="95"/>
    </location>
</feature>
<evidence type="ECO:0000256" key="24">
    <source>
        <dbReference type="ARBA" id="ARBA00081195"/>
    </source>
</evidence>
<dbReference type="PANTHER" id="PTHR11662:SF455">
    <property type="entry name" value="GH23975P"/>
    <property type="match status" value="1"/>
</dbReference>
<dbReference type="Proteomes" id="UP001153620">
    <property type="component" value="Chromosome 1"/>
</dbReference>
<evidence type="ECO:0000256" key="17">
    <source>
        <dbReference type="ARBA" id="ARBA00050625"/>
    </source>
</evidence>
<gene>
    <name evidence="28" type="ORF">CHIRRI_LOCUS4234</name>
</gene>
<dbReference type="AlphaFoldDB" id="A0A9N9RMV9"/>
<comment type="catalytic activity">
    <reaction evidence="15">
        <text>2 nitrate(out) + H(+)(out) = 2 nitrate(in) + H(+)(in)</text>
        <dbReference type="Rhea" id="RHEA:71539"/>
        <dbReference type="ChEBI" id="CHEBI:15378"/>
        <dbReference type="ChEBI" id="CHEBI:17632"/>
    </reaction>
    <physiologicalReaction direction="left-to-right" evidence="15">
        <dbReference type="Rhea" id="RHEA:71540"/>
    </physiologicalReaction>
</comment>
<dbReference type="PANTHER" id="PTHR11662">
    <property type="entry name" value="SOLUTE CARRIER FAMILY 17"/>
    <property type="match status" value="1"/>
</dbReference>
<keyword evidence="11 26" id="KW-0472">Membrane</keyword>
<dbReference type="SUPFAM" id="SSF103473">
    <property type="entry name" value="MFS general substrate transporter"/>
    <property type="match status" value="1"/>
</dbReference>
<dbReference type="GO" id="GO:0016323">
    <property type="term" value="C:basolateral plasma membrane"/>
    <property type="evidence" value="ECO:0007669"/>
    <property type="project" value="UniProtKB-SubCell"/>
</dbReference>
<dbReference type="CDD" id="cd17318">
    <property type="entry name" value="MFS_SLC17"/>
    <property type="match status" value="1"/>
</dbReference>
<evidence type="ECO:0000256" key="10">
    <source>
        <dbReference type="ARBA" id="ARBA00023018"/>
    </source>
</evidence>
<comment type="catalytic activity">
    <reaction evidence="20">
        <text>D-glucuronate(out) + H(+)(out) = D-glucuronate(in) + H(+)(in)</text>
        <dbReference type="Rhea" id="RHEA:72591"/>
        <dbReference type="ChEBI" id="CHEBI:15378"/>
        <dbReference type="ChEBI" id="CHEBI:58720"/>
    </reaction>
    <physiologicalReaction direction="left-to-right" evidence="20">
        <dbReference type="Rhea" id="RHEA:72592"/>
    </physiologicalReaction>
</comment>
<evidence type="ECO:0000256" key="2">
    <source>
        <dbReference type="ARBA" id="ARBA00004554"/>
    </source>
</evidence>
<evidence type="ECO:0000256" key="22">
    <source>
        <dbReference type="ARBA" id="ARBA00069713"/>
    </source>
</evidence>
<keyword evidence="12" id="KW-0325">Glycoprotein</keyword>
<evidence type="ECO:0000256" key="7">
    <source>
        <dbReference type="ARBA" id="ARBA00022692"/>
    </source>
</evidence>
<accession>A0A9N9RMV9</accession>
<feature type="transmembrane region" description="Helical" evidence="26">
    <location>
        <begin position="101"/>
        <end position="131"/>
    </location>
</feature>
<dbReference type="GO" id="GO:0006820">
    <property type="term" value="P:monoatomic anion transport"/>
    <property type="evidence" value="ECO:0007669"/>
    <property type="project" value="TreeGrafter"/>
</dbReference>
<keyword evidence="9 26" id="KW-1133">Transmembrane helix</keyword>
<feature type="transmembrane region" description="Helical" evidence="26">
    <location>
        <begin position="358"/>
        <end position="377"/>
    </location>
</feature>
<reference evidence="28" key="1">
    <citation type="submission" date="2022-01" db="EMBL/GenBank/DDBJ databases">
        <authorList>
            <person name="King R."/>
        </authorList>
    </citation>
    <scope>NUCLEOTIDE SEQUENCE</scope>
</reference>
<keyword evidence="5" id="KW-0813">Transport</keyword>
<dbReference type="GO" id="GO:0005765">
    <property type="term" value="C:lysosomal membrane"/>
    <property type="evidence" value="ECO:0007669"/>
    <property type="project" value="UniProtKB-SubCell"/>
</dbReference>
<comment type="catalytic activity">
    <reaction evidence="19">
        <text>L-glutamate(out) = L-glutamate(in)</text>
        <dbReference type="Rhea" id="RHEA:66336"/>
        <dbReference type="ChEBI" id="CHEBI:29985"/>
    </reaction>
    <physiologicalReaction direction="left-to-right" evidence="19">
        <dbReference type="Rhea" id="RHEA:66337"/>
    </physiologicalReaction>
</comment>
<comment type="catalytic activity">
    <reaction evidence="18">
        <text>N-acetyl-L-aspartyl-L-glutamate(out) = N-acetyl-L-aspartyl-L-glutamate(in)</text>
        <dbReference type="Rhea" id="RHEA:72599"/>
        <dbReference type="ChEBI" id="CHEBI:76931"/>
    </reaction>
    <physiologicalReaction direction="left-to-right" evidence="18">
        <dbReference type="Rhea" id="RHEA:72600"/>
    </physiologicalReaction>
</comment>
<evidence type="ECO:0000256" key="9">
    <source>
        <dbReference type="ARBA" id="ARBA00022989"/>
    </source>
</evidence>
<evidence type="ECO:0000256" key="1">
    <source>
        <dbReference type="ARBA" id="ARBA00004432"/>
    </source>
</evidence>
<evidence type="ECO:0000256" key="14">
    <source>
        <dbReference type="ARBA" id="ARBA00023329"/>
    </source>
</evidence>
<evidence type="ECO:0000256" key="3">
    <source>
        <dbReference type="ARBA" id="ARBA00004638"/>
    </source>
</evidence>
<reference evidence="28" key="2">
    <citation type="submission" date="2022-10" db="EMBL/GenBank/DDBJ databases">
        <authorList>
            <consortium name="ENA_rothamsted_submissions"/>
            <consortium name="culmorum"/>
            <person name="King R."/>
        </authorList>
    </citation>
    <scope>NUCLEOTIDE SEQUENCE</scope>
</reference>
<feature type="transmembrane region" description="Helical" evidence="26">
    <location>
        <begin position="332"/>
        <end position="352"/>
    </location>
</feature>
<dbReference type="GO" id="GO:0030672">
    <property type="term" value="C:synaptic vesicle membrane"/>
    <property type="evidence" value="ECO:0007669"/>
    <property type="project" value="UniProtKB-SubCell"/>
</dbReference>
<organism evidence="28 29">
    <name type="scientific">Chironomus riparius</name>
    <dbReference type="NCBI Taxonomy" id="315576"/>
    <lineage>
        <taxon>Eukaryota</taxon>
        <taxon>Metazoa</taxon>
        <taxon>Ecdysozoa</taxon>
        <taxon>Arthropoda</taxon>
        <taxon>Hexapoda</taxon>
        <taxon>Insecta</taxon>
        <taxon>Pterygota</taxon>
        <taxon>Neoptera</taxon>
        <taxon>Endopterygota</taxon>
        <taxon>Diptera</taxon>
        <taxon>Nematocera</taxon>
        <taxon>Chironomoidea</taxon>
        <taxon>Chironomidae</taxon>
        <taxon>Chironominae</taxon>
        <taxon>Chironomus</taxon>
    </lineage>
</organism>
<evidence type="ECO:0000259" key="27">
    <source>
        <dbReference type="PROSITE" id="PS50850"/>
    </source>
</evidence>
<sequence length="459" mass="51133">MGIESKLIDPVPFWSRKRYLIALLTFFGFFNVYTLRVNLSVAIVSMTEIRNVTLSDGTFIQQQDFNWDSKQKGLVLSSFFYGYITTQFIGGYLSLKYGGNVIFGCGIGVTALLTLITPFAASISIYALVAVRIIEGVFEGMTFPACFHVWSKWAPPMERSRIMGFSMAGLYVGTVVGMPFSGILASTLGWQSIFYVFGAIGVVWFILWLRIVRKSPADDPRLSIAERDYIMTSLGDDLNKNEKIDVPWMKIFTSGSIWAIIIAHFCEAWGFFTMFTQLPTFLKDMLNFDLTSSAVLSGIPYLALSICVCCSGYLADWFQMKGILSTRNVRRIFCCGSFAIQACLMILVAFVIDKFYSVLILTFAVGAGAFSLSGYAVNHLDIAPKYASIIWGISNTLGSVPGIVSPLLTGYIVTTPTEAEWQIIFYITAGFYLIGSIVYWFLCSGTLRTWAKQESIEMN</sequence>
<dbReference type="PROSITE" id="PS50850">
    <property type="entry name" value="MFS"/>
    <property type="match status" value="1"/>
</dbReference>
<keyword evidence="29" id="KW-1185">Reference proteome</keyword>
<evidence type="ECO:0000256" key="26">
    <source>
        <dbReference type="SAM" id="Phobius"/>
    </source>
</evidence>
<evidence type="ECO:0000256" key="5">
    <source>
        <dbReference type="ARBA" id="ARBA00022448"/>
    </source>
</evidence>
<comment type="catalytic activity">
    <reaction evidence="17">
        <text>N-acetylneuraminate(in) + H(+)(in) = N-acetylneuraminate(out) + H(+)(out)</text>
        <dbReference type="Rhea" id="RHEA:28987"/>
        <dbReference type="ChEBI" id="CHEBI:15378"/>
        <dbReference type="ChEBI" id="CHEBI:35418"/>
    </reaction>
    <physiologicalReaction direction="right-to-left" evidence="17">
        <dbReference type="Rhea" id="RHEA:28989"/>
    </physiologicalReaction>
</comment>
<evidence type="ECO:0000313" key="29">
    <source>
        <dbReference type="Proteomes" id="UP001153620"/>
    </source>
</evidence>
<evidence type="ECO:0000256" key="20">
    <source>
        <dbReference type="ARBA" id="ARBA00051612"/>
    </source>
</evidence>
<evidence type="ECO:0000256" key="23">
    <source>
        <dbReference type="ARBA" id="ARBA00080244"/>
    </source>
</evidence>
<evidence type="ECO:0000256" key="13">
    <source>
        <dbReference type="ARBA" id="ARBA00023228"/>
    </source>
</evidence>
<dbReference type="GO" id="GO:0015293">
    <property type="term" value="F:symporter activity"/>
    <property type="evidence" value="ECO:0007669"/>
    <property type="project" value="UniProtKB-KW"/>
</dbReference>
<evidence type="ECO:0000256" key="19">
    <source>
        <dbReference type="ARBA" id="ARBA00051447"/>
    </source>
</evidence>
<feature type="transmembrane region" description="Helical" evidence="26">
    <location>
        <begin position="162"/>
        <end position="186"/>
    </location>
</feature>
<feature type="transmembrane region" description="Helical" evidence="26">
    <location>
        <begin position="192"/>
        <end position="212"/>
    </location>
</feature>
<dbReference type="InterPro" id="IPR036259">
    <property type="entry name" value="MFS_trans_sf"/>
</dbReference>